<evidence type="ECO:0000313" key="3">
    <source>
        <dbReference type="Proteomes" id="UP000289738"/>
    </source>
</evidence>
<evidence type="ECO:0000256" key="1">
    <source>
        <dbReference type="SAM" id="MobiDB-lite"/>
    </source>
</evidence>
<dbReference type="SUPFAM" id="SSF57756">
    <property type="entry name" value="Retrovirus zinc finger-like domains"/>
    <property type="match status" value="1"/>
</dbReference>
<dbReference type="AlphaFoldDB" id="A0A445DHM3"/>
<feature type="compositionally biased region" description="Basic residues" evidence="1">
    <location>
        <begin position="61"/>
        <end position="75"/>
    </location>
</feature>
<gene>
    <name evidence="2" type="ORF">Ahy_A04g020398</name>
</gene>
<proteinExistence type="predicted"/>
<dbReference type="GO" id="GO:0008270">
    <property type="term" value="F:zinc ion binding"/>
    <property type="evidence" value="ECO:0007669"/>
    <property type="project" value="InterPro"/>
</dbReference>
<sequence length="245" mass="26655">MLTGIPCVHACAALSRVNKPPEDFCHRLLTMESYRKTYNYHINPIPGQSLWEHAEECNKPHAPKIKRKPGKLQMKRRMDADEKGGGGSKKSKADLKAQSNIGDNVHLKRQLGPFTCSFCGDKGHTKRGCKKKRVCDAAAVAAAAAEANKKKKNEGATSKIGQATSDAQPVEIDISQPTASDVEDSQKDHGIKRPSKLSPRRRSSPLATSVPVNPMQGASSGTASKLVNYMKFIPTPGFKAPRKKN</sequence>
<accession>A0A445DHM3</accession>
<keyword evidence="3" id="KW-1185">Reference proteome</keyword>
<dbReference type="InterPro" id="IPR036875">
    <property type="entry name" value="Znf_CCHC_sf"/>
</dbReference>
<evidence type="ECO:0000313" key="2">
    <source>
        <dbReference type="EMBL" id="RYR62678.1"/>
    </source>
</evidence>
<dbReference type="GO" id="GO:0003676">
    <property type="term" value="F:nucleic acid binding"/>
    <property type="evidence" value="ECO:0007669"/>
    <property type="project" value="InterPro"/>
</dbReference>
<feature type="region of interest" description="Disordered" evidence="1">
    <location>
        <begin position="146"/>
        <end position="221"/>
    </location>
</feature>
<protein>
    <recommendedName>
        <fullName evidence="4">CCHC-type domain-containing protein</fullName>
    </recommendedName>
</protein>
<name>A0A445DHM3_ARAHY</name>
<reference evidence="2 3" key="1">
    <citation type="submission" date="2019-01" db="EMBL/GenBank/DDBJ databases">
        <title>Sequencing of cultivated peanut Arachis hypogaea provides insights into genome evolution and oil improvement.</title>
        <authorList>
            <person name="Chen X."/>
        </authorList>
    </citation>
    <scope>NUCLEOTIDE SEQUENCE [LARGE SCALE GENOMIC DNA]</scope>
    <source>
        <strain evidence="3">cv. Fuhuasheng</strain>
        <tissue evidence="2">Leaves</tissue>
    </source>
</reference>
<organism evidence="2 3">
    <name type="scientific">Arachis hypogaea</name>
    <name type="common">Peanut</name>
    <dbReference type="NCBI Taxonomy" id="3818"/>
    <lineage>
        <taxon>Eukaryota</taxon>
        <taxon>Viridiplantae</taxon>
        <taxon>Streptophyta</taxon>
        <taxon>Embryophyta</taxon>
        <taxon>Tracheophyta</taxon>
        <taxon>Spermatophyta</taxon>
        <taxon>Magnoliopsida</taxon>
        <taxon>eudicotyledons</taxon>
        <taxon>Gunneridae</taxon>
        <taxon>Pentapetalae</taxon>
        <taxon>rosids</taxon>
        <taxon>fabids</taxon>
        <taxon>Fabales</taxon>
        <taxon>Fabaceae</taxon>
        <taxon>Papilionoideae</taxon>
        <taxon>50 kb inversion clade</taxon>
        <taxon>dalbergioids sensu lato</taxon>
        <taxon>Dalbergieae</taxon>
        <taxon>Pterocarpus clade</taxon>
        <taxon>Arachis</taxon>
    </lineage>
</organism>
<evidence type="ECO:0008006" key="4">
    <source>
        <dbReference type="Google" id="ProtNLM"/>
    </source>
</evidence>
<dbReference type="STRING" id="3818.A0A445DHM3"/>
<dbReference type="Proteomes" id="UP000289738">
    <property type="component" value="Chromosome A04"/>
</dbReference>
<dbReference type="EMBL" id="SDMP01000004">
    <property type="protein sequence ID" value="RYR62678.1"/>
    <property type="molecule type" value="Genomic_DNA"/>
</dbReference>
<comment type="caution">
    <text evidence="2">The sequence shown here is derived from an EMBL/GenBank/DDBJ whole genome shotgun (WGS) entry which is preliminary data.</text>
</comment>
<feature type="compositionally biased region" description="Basic residues" evidence="1">
    <location>
        <begin position="192"/>
        <end position="203"/>
    </location>
</feature>
<feature type="region of interest" description="Disordered" evidence="1">
    <location>
        <begin position="60"/>
        <end position="101"/>
    </location>
</feature>